<keyword evidence="2" id="KW-1185">Reference proteome</keyword>
<proteinExistence type="predicted"/>
<evidence type="ECO:0000313" key="2">
    <source>
        <dbReference type="Proteomes" id="UP000199053"/>
    </source>
</evidence>
<reference evidence="2" key="1">
    <citation type="submission" date="2016-10" db="EMBL/GenBank/DDBJ databases">
        <authorList>
            <person name="Varghese N."/>
            <person name="Submissions S."/>
        </authorList>
    </citation>
    <scope>NUCLEOTIDE SEQUENCE [LARGE SCALE GENOMIC DNA]</scope>
    <source>
        <strain evidence="2">DSM 16995</strain>
    </source>
</reference>
<sequence length="91" mass="10636">MRDLSLKQVDFGEFTIRYFVIENVPYFCPEDINAVMATASEELAVGENAVWDKVEVGRRIFSNDLFFEWFAVQFEGYDYAEDIVIPDPLPW</sequence>
<dbReference type="Proteomes" id="UP000199053">
    <property type="component" value="Unassembled WGS sequence"/>
</dbReference>
<protein>
    <submittedName>
        <fullName evidence="1">Uncharacterized protein</fullName>
    </submittedName>
</protein>
<gene>
    <name evidence="1" type="ORF">SAMN05660337_1735</name>
</gene>
<name>A0A1G9FWG1_9BACT</name>
<accession>A0A1G9FWG1</accession>
<evidence type="ECO:0000313" key="1">
    <source>
        <dbReference type="EMBL" id="SDK92771.1"/>
    </source>
</evidence>
<dbReference type="OrthoDB" id="5460001at2"/>
<dbReference type="EMBL" id="FNGA01000002">
    <property type="protein sequence ID" value="SDK92771.1"/>
    <property type="molecule type" value="Genomic_DNA"/>
</dbReference>
<organism evidence="1 2">
    <name type="scientific">Maridesulfovibrio ferrireducens</name>
    <dbReference type="NCBI Taxonomy" id="246191"/>
    <lineage>
        <taxon>Bacteria</taxon>
        <taxon>Pseudomonadati</taxon>
        <taxon>Thermodesulfobacteriota</taxon>
        <taxon>Desulfovibrionia</taxon>
        <taxon>Desulfovibrionales</taxon>
        <taxon>Desulfovibrionaceae</taxon>
        <taxon>Maridesulfovibrio</taxon>
    </lineage>
</organism>
<dbReference type="AlphaFoldDB" id="A0A1G9FWG1"/>
<dbReference type="STRING" id="246191.SAMN05660337_1735"/>
<dbReference type="RefSeq" id="WP_092160133.1">
    <property type="nucleotide sequence ID" value="NZ_FNGA01000002.1"/>
</dbReference>